<evidence type="ECO:0000256" key="1">
    <source>
        <dbReference type="SAM" id="MobiDB-lite"/>
    </source>
</evidence>
<sequence>MQQASHGDGVRHRPRARERVVAEAEDVQHRLRGIRDPFADRDERPGPGQHRRDGRAQQREGRISPPSRIAGIGDMDQESAQVSDVVRDNGDSLGAQLPQRGGDGR</sequence>
<reference evidence="3 4" key="1">
    <citation type="submission" date="2023-03" db="EMBL/GenBank/DDBJ databases">
        <title>Isolation and description of six Streptomyces strains from soil environments, able to metabolize different microbial glucans.</title>
        <authorList>
            <person name="Widen T."/>
            <person name="Larsbrink J."/>
        </authorList>
    </citation>
    <scope>NUCLEOTIDE SEQUENCE [LARGE SCALE GENOMIC DNA]</scope>
    <source>
        <strain evidence="3 4">Mut1</strain>
    </source>
</reference>
<evidence type="ECO:0000313" key="4">
    <source>
        <dbReference type="Proteomes" id="UP001239522"/>
    </source>
</evidence>
<protein>
    <submittedName>
        <fullName evidence="3">Uncharacterized protein</fullName>
    </submittedName>
</protein>
<accession>A0ABY9HM31</accession>
<dbReference type="Proteomes" id="UP001239522">
    <property type="component" value="Chromosome"/>
</dbReference>
<keyword evidence="4" id="KW-1185">Reference proteome</keyword>
<name>A0ABY9HM31_9ACTN</name>
<proteinExistence type="predicted"/>
<feature type="compositionally biased region" description="Basic and acidic residues" evidence="1">
    <location>
        <begin position="17"/>
        <end position="62"/>
    </location>
</feature>
<dbReference type="EMBL" id="CP120997">
    <property type="protein sequence ID" value="WLQ35595.1"/>
    <property type="molecule type" value="Genomic_DNA"/>
</dbReference>
<evidence type="ECO:0000313" key="2">
    <source>
        <dbReference type="EMBL" id="WLQ35590.1"/>
    </source>
</evidence>
<organism evidence="3 4">
    <name type="scientific">Streptomyces castrisilvae</name>
    <dbReference type="NCBI Taxonomy" id="3033811"/>
    <lineage>
        <taxon>Bacteria</taxon>
        <taxon>Bacillati</taxon>
        <taxon>Actinomycetota</taxon>
        <taxon>Actinomycetes</taxon>
        <taxon>Kitasatosporales</taxon>
        <taxon>Streptomycetaceae</taxon>
        <taxon>Streptomyces</taxon>
    </lineage>
</organism>
<gene>
    <name evidence="2" type="ORF">P8A18_20165</name>
    <name evidence="3" type="ORF">P8A18_20190</name>
</gene>
<dbReference type="EMBL" id="CP120997">
    <property type="protein sequence ID" value="WLQ35590.1"/>
    <property type="molecule type" value="Genomic_DNA"/>
</dbReference>
<evidence type="ECO:0000313" key="3">
    <source>
        <dbReference type="EMBL" id="WLQ35595.1"/>
    </source>
</evidence>
<feature type="region of interest" description="Disordered" evidence="1">
    <location>
        <begin position="1"/>
        <end position="105"/>
    </location>
</feature>